<dbReference type="PANTHER" id="PTHR43280">
    <property type="entry name" value="ARAC-FAMILY TRANSCRIPTIONAL REGULATOR"/>
    <property type="match status" value="1"/>
</dbReference>
<dbReference type="STRING" id="357809.Cphy_3156"/>
<protein>
    <submittedName>
        <fullName evidence="5">Transcriptional regulator, AraC family</fullName>
    </submittedName>
</protein>
<dbReference type="eggNOG" id="COG1917">
    <property type="taxonomic scope" value="Bacteria"/>
</dbReference>
<dbReference type="PRINTS" id="PR00032">
    <property type="entry name" value="HTHARAC"/>
</dbReference>
<dbReference type="Proteomes" id="UP000000370">
    <property type="component" value="Chromosome"/>
</dbReference>
<dbReference type="Gene3D" id="2.60.120.10">
    <property type="entry name" value="Jelly Rolls"/>
    <property type="match status" value="1"/>
</dbReference>
<dbReference type="KEGG" id="cpy:Cphy_3156"/>
<dbReference type="GO" id="GO:0003700">
    <property type="term" value="F:DNA-binding transcription factor activity"/>
    <property type="evidence" value="ECO:0007669"/>
    <property type="project" value="InterPro"/>
</dbReference>
<proteinExistence type="predicted"/>
<dbReference type="Pfam" id="PF12833">
    <property type="entry name" value="HTH_18"/>
    <property type="match status" value="1"/>
</dbReference>
<feature type="domain" description="HTH araC/xylS-type" evidence="4">
    <location>
        <begin position="182"/>
        <end position="280"/>
    </location>
</feature>
<dbReference type="OrthoDB" id="1650670at2"/>
<evidence type="ECO:0000256" key="1">
    <source>
        <dbReference type="ARBA" id="ARBA00023015"/>
    </source>
</evidence>
<dbReference type="InterPro" id="IPR018060">
    <property type="entry name" value="HTH_AraC"/>
</dbReference>
<dbReference type="PANTHER" id="PTHR43280:SF28">
    <property type="entry name" value="HTH-TYPE TRANSCRIPTIONAL ACTIVATOR RHAS"/>
    <property type="match status" value="1"/>
</dbReference>
<evidence type="ECO:0000256" key="2">
    <source>
        <dbReference type="ARBA" id="ARBA00023125"/>
    </source>
</evidence>
<evidence type="ECO:0000313" key="6">
    <source>
        <dbReference type="Proteomes" id="UP000000370"/>
    </source>
</evidence>
<dbReference type="CDD" id="cd02208">
    <property type="entry name" value="cupin_RmlC-like"/>
    <property type="match status" value="1"/>
</dbReference>
<dbReference type="SMART" id="SM00342">
    <property type="entry name" value="HTH_ARAC"/>
    <property type="match status" value="1"/>
</dbReference>
<keyword evidence="2" id="KW-0238">DNA-binding</keyword>
<dbReference type="InterPro" id="IPR014710">
    <property type="entry name" value="RmlC-like_jellyroll"/>
</dbReference>
<dbReference type="InterPro" id="IPR009057">
    <property type="entry name" value="Homeodomain-like_sf"/>
</dbReference>
<dbReference type="eggNOG" id="COG2207">
    <property type="taxonomic scope" value="Bacteria"/>
</dbReference>
<reference evidence="6" key="1">
    <citation type="submission" date="2007-11" db="EMBL/GenBank/DDBJ databases">
        <title>Complete genome sequence of Clostridium phytofermentans ISDg.</title>
        <authorList>
            <person name="Leschine S.B."/>
            <person name="Warnick T.A."/>
            <person name="Blanchard J.L."/>
            <person name="Schnell D.J."/>
            <person name="Petit E.L."/>
            <person name="LaTouf W.G."/>
            <person name="Copeland A."/>
            <person name="Lucas S."/>
            <person name="Lapidus A."/>
            <person name="Barry K."/>
            <person name="Glavina del Rio T."/>
            <person name="Dalin E."/>
            <person name="Tice H."/>
            <person name="Pitluck S."/>
            <person name="Kiss H."/>
            <person name="Brettin T."/>
            <person name="Bruce D."/>
            <person name="Detter J.C."/>
            <person name="Han C."/>
            <person name="Kuske C."/>
            <person name="Schmutz J."/>
            <person name="Larimer F."/>
            <person name="Land M."/>
            <person name="Hauser L."/>
            <person name="Kyrpides N."/>
            <person name="Kim E.A."/>
            <person name="Richardson P."/>
        </authorList>
    </citation>
    <scope>NUCLEOTIDE SEQUENCE [LARGE SCALE GENOMIC DNA]</scope>
    <source>
        <strain evidence="6">ATCC 700394 / DSM 18823 / ISDg</strain>
    </source>
</reference>
<dbReference type="InterPro" id="IPR018062">
    <property type="entry name" value="HTH_AraC-typ_CS"/>
</dbReference>
<keyword evidence="6" id="KW-1185">Reference proteome</keyword>
<dbReference type="SUPFAM" id="SSF51215">
    <property type="entry name" value="Regulatory protein AraC"/>
    <property type="match status" value="1"/>
</dbReference>
<evidence type="ECO:0000256" key="3">
    <source>
        <dbReference type="ARBA" id="ARBA00023163"/>
    </source>
</evidence>
<dbReference type="PROSITE" id="PS00041">
    <property type="entry name" value="HTH_ARAC_FAMILY_1"/>
    <property type="match status" value="1"/>
</dbReference>
<dbReference type="HOGENOM" id="CLU_000445_88_3_9"/>
<dbReference type="Pfam" id="PF02311">
    <property type="entry name" value="AraC_binding"/>
    <property type="match status" value="1"/>
</dbReference>
<keyword evidence="1" id="KW-0805">Transcription regulation</keyword>
<sequence>MQDIRYHECRQRGTVDFPIEYHYVDHTHPQYEMPFHWHIEYEIIRILDGEFRLFLEGTEYLLKKDDVAFIKDGKLHGGSPKDCTYECIVFDFNILRQRSFLTDTFLRKIAHQKISIYPVHNKTCITSPLITMFDAIRSEEEGYELSILGSLLLFFAALQKNEYYSKEEEYDLKSQKAIEQLKASLELIVTDYAKPLTLQELSRECGLSPKYFCRFFQEYTNRTPIDYLNYYRIEQACYQISQSEDTLTDIAFRCGFNDFSYFIKTFKKYKGITPKKYQMMWKE</sequence>
<gene>
    <name evidence="5" type="ordered locus">Cphy_3156</name>
</gene>
<evidence type="ECO:0000313" key="5">
    <source>
        <dbReference type="EMBL" id="ABX43511.1"/>
    </source>
</evidence>
<dbReference type="InterPro" id="IPR037923">
    <property type="entry name" value="HTH-like"/>
</dbReference>
<dbReference type="Gene3D" id="1.10.10.60">
    <property type="entry name" value="Homeodomain-like"/>
    <property type="match status" value="2"/>
</dbReference>
<keyword evidence="3" id="KW-0804">Transcription</keyword>
<name>A9KRL7_LACP7</name>
<dbReference type="InterPro" id="IPR020449">
    <property type="entry name" value="Tscrpt_reg_AraC-type_HTH"/>
</dbReference>
<dbReference type="RefSeq" id="WP_012201162.1">
    <property type="nucleotide sequence ID" value="NC_010001.1"/>
</dbReference>
<dbReference type="AlphaFoldDB" id="A9KRL7"/>
<accession>A9KRL7</accession>
<organism evidence="5 6">
    <name type="scientific">Lachnoclostridium phytofermentans (strain ATCC 700394 / DSM 18823 / ISDg)</name>
    <name type="common">Clostridium phytofermentans</name>
    <dbReference type="NCBI Taxonomy" id="357809"/>
    <lineage>
        <taxon>Bacteria</taxon>
        <taxon>Bacillati</taxon>
        <taxon>Bacillota</taxon>
        <taxon>Clostridia</taxon>
        <taxon>Lachnospirales</taxon>
        <taxon>Lachnospiraceae</taxon>
    </lineage>
</organism>
<dbReference type="InterPro" id="IPR003313">
    <property type="entry name" value="AraC-bd"/>
</dbReference>
<dbReference type="GO" id="GO:0043565">
    <property type="term" value="F:sequence-specific DNA binding"/>
    <property type="evidence" value="ECO:0007669"/>
    <property type="project" value="InterPro"/>
</dbReference>
<dbReference type="SUPFAM" id="SSF46689">
    <property type="entry name" value="Homeodomain-like"/>
    <property type="match status" value="2"/>
</dbReference>
<dbReference type="PROSITE" id="PS01124">
    <property type="entry name" value="HTH_ARAC_FAMILY_2"/>
    <property type="match status" value="1"/>
</dbReference>
<dbReference type="EMBL" id="CP000885">
    <property type="protein sequence ID" value="ABX43511.1"/>
    <property type="molecule type" value="Genomic_DNA"/>
</dbReference>
<evidence type="ECO:0000259" key="4">
    <source>
        <dbReference type="PROSITE" id="PS01124"/>
    </source>
</evidence>